<dbReference type="RefSeq" id="WP_073325643.1">
    <property type="nucleotide sequence ID" value="NZ_FQXG01000002.1"/>
</dbReference>
<name>A0A1M5S013_9GAMM</name>
<evidence type="ECO:0000256" key="1">
    <source>
        <dbReference type="SAM" id="Phobius"/>
    </source>
</evidence>
<feature type="transmembrane region" description="Helical" evidence="1">
    <location>
        <begin position="9"/>
        <end position="28"/>
    </location>
</feature>
<evidence type="ECO:0000313" key="2">
    <source>
        <dbReference type="EMBL" id="SHH31764.1"/>
    </source>
</evidence>
<organism evidence="2 3">
    <name type="scientific">Ferrimonas marina</name>
    <dbReference type="NCBI Taxonomy" id="299255"/>
    <lineage>
        <taxon>Bacteria</taxon>
        <taxon>Pseudomonadati</taxon>
        <taxon>Pseudomonadota</taxon>
        <taxon>Gammaproteobacteria</taxon>
        <taxon>Alteromonadales</taxon>
        <taxon>Ferrimonadaceae</taxon>
        <taxon>Ferrimonas</taxon>
    </lineage>
</organism>
<proteinExistence type="predicted"/>
<gene>
    <name evidence="2" type="ORF">SAMN02745129_1818</name>
</gene>
<evidence type="ECO:0000313" key="3">
    <source>
        <dbReference type="Proteomes" id="UP000184268"/>
    </source>
</evidence>
<protein>
    <submittedName>
        <fullName evidence="2">Uncharacterized protein</fullName>
    </submittedName>
</protein>
<accession>A0A1M5S013</accession>
<sequence length="103" mass="11439">MSLIPHNRLYLALFAFFALIALQSGLIVNCFGVLNSHLLIGFAAALAGVYGCLKGKLPRSSWPALDCVFWLLFGPLLGLMAWMYVLTSWVHHRPQANAKSLMY</sequence>
<feature type="transmembrane region" description="Helical" evidence="1">
    <location>
        <begin position="65"/>
        <end position="85"/>
    </location>
</feature>
<keyword evidence="1" id="KW-0472">Membrane</keyword>
<feature type="transmembrane region" description="Helical" evidence="1">
    <location>
        <begin position="34"/>
        <end position="53"/>
    </location>
</feature>
<dbReference type="Proteomes" id="UP000184268">
    <property type="component" value="Unassembled WGS sequence"/>
</dbReference>
<dbReference type="EMBL" id="FQXG01000002">
    <property type="protein sequence ID" value="SHH31764.1"/>
    <property type="molecule type" value="Genomic_DNA"/>
</dbReference>
<reference evidence="3" key="1">
    <citation type="submission" date="2016-11" db="EMBL/GenBank/DDBJ databases">
        <authorList>
            <person name="Varghese N."/>
            <person name="Submissions S."/>
        </authorList>
    </citation>
    <scope>NUCLEOTIDE SEQUENCE [LARGE SCALE GENOMIC DNA]</scope>
    <source>
        <strain evidence="3">DSM 16917</strain>
    </source>
</reference>
<keyword evidence="1" id="KW-1133">Transmembrane helix</keyword>
<keyword evidence="1" id="KW-0812">Transmembrane</keyword>
<keyword evidence="3" id="KW-1185">Reference proteome</keyword>
<dbReference type="AlphaFoldDB" id="A0A1M5S013"/>